<dbReference type="EMBL" id="PYMA01000004">
    <property type="protein sequence ID" value="PSW20285.1"/>
    <property type="molecule type" value="Genomic_DNA"/>
</dbReference>
<accession>A0A2T3NVL0</accession>
<sequence length="109" mass="12679">MTDKKSVPMKFRLEDIVTPSATRSRNKKIGMNVYTQNRLIRTKRKVRELKQLNKLLCKQGTRAPAPLPPLPSSLELEVQIRHYDDCAKRLELANKILAEAIHKTEKENW</sequence>
<organism evidence="1 2">
    <name type="scientific">Photobacterium sanctipauli</name>
    <dbReference type="NCBI Taxonomy" id="1342794"/>
    <lineage>
        <taxon>Bacteria</taxon>
        <taxon>Pseudomonadati</taxon>
        <taxon>Pseudomonadota</taxon>
        <taxon>Gammaproteobacteria</taxon>
        <taxon>Vibrionales</taxon>
        <taxon>Vibrionaceae</taxon>
        <taxon>Photobacterium</taxon>
    </lineage>
</organism>
<protein>
    <submittedName>
        <fullName evidence="1">Uncharacterized protein</fullName>
    </submittedName>
</protein>
<proteinExistence type="predicted"/>
<evidence type="ECO:0000313" key="1">
    <source>
        <dbReference type="EMBL" id="PSW20285.1"/>
    </source>
</evidence>
<keyword evidence="2" id="KW-1185">Reference proteome</keyword>
<comment type="caution">
    <text evidence="1">The sequence shown here is derived from an EMBL/GenBank/DDBJ whole genome shotgun (WGS) entry which is preliminary data.</text>
</comment>
<name>A0A2T3NVL0_9GAMM</name>
<reference evidence="1 2" key="1">
    <citation type="submission" date="2018-01" db="EMBL/GenBank/DDBJ databases">
        <title>Whole genome sequencing of Histamine producing bacteria.</title>
        <authorList>
            <person name="Butler K."/>
        </authorList>
    </citation>
    <scope>NUCLEOTIDE SEQUENCE [LARGE SCALE GENOMIC DNA]</scope>
    <source>
        <strain evidence="1 2">DSM 100436</strain>
    </source>
</reference>
<dbReference type="Proteomes" id="UP000241771">
    <property type="component" value="Unassembled WGS sequence"/>
</dbReference>
<dbReference type="AlphaFoldDB" id="A0A2T3NVL0"/>
<gene>
    <name evidence="1" type="ORF">C9I98_09545</name>
</gene>
<evidence type="ECO:0000313" key="2">
    <source>
        <dbReference type="Proteomes" id="UP000241771"/>
    </source>
</evidence>